<feature type="compositionally biased region" description="Pro residues" evidence="1">
    <location>
        <begin position="152"/>
        <end position="161"/>
    </location>
</feature>
<feature type="compositionally biased region" description="Polar residues" evidence="1">
    <location>
        <begin position="138"/>
        <end position="149"/>
    </location>
</feature>
<evidence type="ECO:0000313" key="5">
    <source>
        <dbReference type="EMBL" id="MFD0792525.1"/>
    </source>
</evidence>
<dbReference type="PANTHER" id="PTHR40763:SF5">
    <property type="entry name" value="MEMBRANE PROTEIN"/>
    <property type="match status" value="1"/>
</dbReference>
<evidence type="ECO:0000259" key="3">
    <source>
        <dbReference type="Pfam" id="PF09922"/>
    </source>
</evidence>
<feature type="transmembrane region" description="Helical" evidence="2">
    <location>
        <begin position="68"/>
        <end position="84"/>
    </location>
</feature>
<dbReference type="Pfam" id="PF22570">
    <property type="entry name" value="LiaF-TM"/>
    <property type="match status" value="1"/>
</dbReference>
<sequence length="276" mass="30345">MSNNINIPNKTPKTKVMFGAVLLIIGVYLLLRQFGILFIPDSIDLWPLWLIFWGVVVGARNNYQKSSGIILIGLGVIFMITENIHNADSFVWPIAIIALGFWIMSKKSHKTPAFDNNYWDKKYRTDFQAAPEAQSTDFNDATFNTSSTDVPPVQPAGSVPPPSQEDFLDATAIFGGVNKTILSKNFQGGDITNIFGGAELDFTQADINGRVVIDITQVFGGIKLIVPANWHVVPDLAAVFAGVDDRRIKTTKPINNDKVLVLKGVSLFAGVDIRSY</sequence>
<protein>
    <submittedName>
        <fullName evidence="5">LiaI-LiaF-like domain-containing protein</fullName>
    </submittedName>
</protein>
<evidence type="ECO:0000256" key="1">
    <source>
        <dbReference type="SAM" id="MobiDB-lite"/>
    </source>
</evidence>
<keyword evidence="2" id="KW-0472">Membrane</keyword>
<dbReference type="EMBL" id="JBHTHZ010000001">
    <property type="protein sequence ID" value="MFD0792525.1"/>
    <property type="molecule type" value="Genomic_DNA"/>
</dbReference>
<dbReference type="Pfam" id="PF09922">
    <property type="entry name" value="LiaF-like_C"/>
    <property type="match status" value="1"/>
</dbReference>
<dbReference type="RefSeq" id="WP_377111104.1">
    <property type="nucleotide sequence ID" value="NZ_JBHTHZ010000001.1"/>
</dbReference>
<feature type="domain" description="Cell wall-active antibiotics response LiaF-like C-terminal" evidence="3">
    <location>
        <begin position="186"/>
        <end position="244"/>
    </location>
</feature>
<feature type="region of interest" description="Disordered" evidence="1">
    <location>
        <begin position="138"/>
        <end position="161"/>
    </location>
</feature>
<evidence type="ECO:0000259" key="4">
    <source>
        <dbReference type="Pfam" id="PF22570"/>
    </source>
</evidence>
<dbReference type="Proteomes" id="UP001597010">
    <property type="component" value="Unassembled WGS sequence"/>
</dbReference>
<keyword evidence="6" id="KW-1185">Reference proteome</keyword>
<keyword evidence="2" id="KW-0812">Transmembrane</keyword>
<feature type="transmembrane region" description="Helical" evidence="2">
    <location>
        <begin position="90"/>
        <end position="105"/>
    </location>
</feature>
<gene>
    <name evidence="5" type="ORF">ACFQZX_02785</name>
</gene>
<feature type="transmembrane region" description="Helical" evidence="2">
    <location>
        <begin position="16"/>
        <end position="39"/>
    </location>
</feature>
<keyword evidence="2" id="KW-1133">Transmembrane helix</keyword>
<reference evidence="6" key="1">
    <citation type="journal article" date="2019" name="Int. J. Syst. Evol. Microbiol.">
        <title>The Global Catalogue of Microorganisms (GCM) 10K type strain sequencing project: providing services to taxonomists for standard genome sequencing and annotation.</title>
        <authorList>
            <consortium name="The Broad Institute Genomics Platform"/>
            <consortium name="The Broad Institute Genome Sequencing Center for Infectious Disease"/>
            <person name="Wu L."/>
            <person name="Ma J."/>
        </authorList>
    </citation>
    <scope>NUCLEOTIDE SEQUENCE [LARGE SCALE GENOMIC DNA]</scope>
    <source>
        <strain evidence="6">CCUG 61484</strain>
    </source>
</reference>
<organism evidence="5 6">
    <name type="scientific">Mucilaginibacter litoreus</name>
    <dbReference type="NCBI Taxonomy" id="1048221"/>
    <lineage>
        <taxon>Bacteria</taxon>
        <taxon>Pseudomonadati</taxon>
        <taxon>Bacteroidota</taxon>
        <taxon>Sphingobacteriia</taxon>
        <taxon>Sphingobacteriales</taxon>
        <taxon>Sphingobacteriaceae</taxon>
        <taxon>Mucilaginibacter</taxon>
    </lineage>
</organism>
<name>A0ABW3AP10_9SPHI</name>
<dbReference type="InterPro" id="IPR054331">
    <property type="entry name" value="LiaF_TM"/>
</dbReference>
<feature type="domain" description="LiaF transmembrane" evidence="4">
    <location>
        <begin position="18"/>
        <end position="110"/>
    </location>
</feature>
<comment type="caution">
    <text evidence="5">The sequence shown here is derived from an EMBL/GenBank/DDBJ whole genome shotgun (WGS) entry which is preliminary data.</text>
</comment>
<dbReference type="InterPro" id="IPR024425">
    <property type="entry name" value="LiaF-like_C"/>
</dbReference>
<proteinExistence type="predicted"/>
<dbReference type="PANTHER" id="PTHR40763">
    <property type="entry name" value="MEMBRANE PROTEIN-RELATED"/>
    <property type="match status" value="1"/>
</dbReference>
<feature type="transmembrane region" description="Helical" evidence="2">
    <location>
        <begin position="45"/>
        <end position="61"/>
    </location>
</feature>
<accession>A0ABW3AP10</accession>
<evidence type="ECO:0000313" key="6">
    <source>
        <dbReference type="Proteomes" id="UP001597010"/>
    </source>
</evidence>
<evidence type="ECO:0000256" key="2">
    <source>
        <dbReference type="SAM" id="Phobius"/>
    </source>
</evidence>